<dbReference type="InterPro" id="IPR051843">
    <property type="entry name" value="CPA1_transporter"/>
</dbReference>
<proteinExistence type="predicted"/>
<feature type="transmembrane region" description="Helical" evidence="5">
    <location>
        <begin position="220"/>
        <end position="237"/>
    </location>
</feature>
<evidence type="ECO:0000256" key="4">
    <source>
        <dbReference type="ARBA" id="ARBA00023136"/>
    </source>
</evidence>
<feature type="transmembrane region" description="Helical" evidence="5">
    <location>
        <begin position="362"/>
        <end position="384"/>
    </location>
</feature>
<evidence type="ECO:0000256" key="1">
    <source>
        <dbReference type="ARBA" id="ARBA00004141"/>
    </source>
</evidence>
<gene>
    <name evidence="7" type="ordered locus">CLI_1852</name>
</gene>
<dbReference type="PANTHER" id="PTHR31102:SF1">
    <property type="entry name" value="CATION_H+ EXCHANGER DOMAIN-CONTAINING PROTEIN"/>
    <property type="match status" value="1"/>
</dbReference>
<dbReference type="Proteomes" id="UP000002410">
    <property type="component" value="Chromosome"/>
</dbReference>
<feature type="transmembrane region" description="Helical" evidence="5">
    <location>
        <begin position="27"/>
        <end position="45"/>
    </location>
</feature>
<evidence type="ECO:0000256" key="5">
    <source>
        <dbReference type="SAM" id="Phobius"/>
    </source>
</evidence>
<dbReference type="KEGG" id="cbf:CLI_1852"/>
<dbReference type="GO" id="GO:0016020">
    <property type="term" value="C:membrane"/>
    <property type="evidence" value="ECO:0007669"/>
    <property type="project" value="UniProtKB-SubCell"/>
</dbReference>
<keyword evidence="2 5" id="KW-0812">Transmembrane</keyword>
<dbReference type="InterPro" id="IPR038770">
    <property type="entry name" value="Na+/solute_symporter_sf"/>
</dbReference>
<comment type="subcellular location">
    <subcellularLocation>
        <location evidence="1">Membrane</location>
        <topology evidence="1">Multi-pass membrane protein</topology>
    </subcellularLocation>
</comment>
<dbReference type="Gene3D" id="1.20.1530.20">
    <property type="match status" value="1"/>
</dbReference>
<dbReference type="InterPro" id="IPR006153">
    <property type="entry name" value="Cation/H_exchanger_TM"/>
</dbReference>
<name>A7GEA0_CLOBL</name>
<evidence type="ECO:0000259" key="6">
    <source>
        <dbReference type="Pfam" id="PF00999"/>
    </source>
</evidence>
<feature type="transmembrane region" description="Helical" evidence="5">
    <location>
        <begin position="116"/>
        <end position="137"/>
    </location>
</feature>
<dbReference type="Pfam" id="PF00999">
    <property type="entry name" value="Na_H_Exchanger"/>
    <property type="match status" value="1"/>
</dbReference>
<feature type="transmembrane region" description="Helical" evidence="5">
    <location>
        <begin position="149"/>
        <end position="175"/>
    </location>
</feature>
<evidence type="ECO:0000256" key="3">
    <source>
        <dbReference type="ARBA" id="ARBA00022989"/>
    </source>
</evidence>
<dbReference type="RefSeq" id="WP_012099835.1">
    <property type="nucleotide sequence ID" value="NC_009699.1"/>
</dbReference>
<feature type="domain" description="Cation/H+ exchanger transmembrane" evidence="6">
    <location>
        <begin position="8"/>
        <end position="378"/>
    </location>
</feature>
<keyword evidence="3 5" id="KW-1133">Transmembrane helix</keyword>
<feature type="transmembrane region" description="Helical" evidence="5">
    <location>
        <begin position="274"/>
        <end position="294"/>
    </location>
</feature>
<organism evidence="7 8">
    <name type="scientific">Clostridium botulinum (strain Langeland / NCTC 10281 / Type F)</name>
    <dbReference type="NCBI Taxonomy" id="441772"/>
    <lineage>
        <taxon>Bacteria</taxon>
        <taxon>Bacillati</taxon>
        <taxon>Bacillota</taxon>
        <taxon>Clostridia</taxon>
        <taxon>Eubacteriales</taxon>
        <taxon>Clostridiaceae</taxon>
        <taxon>Clostridium</taxon>
    </lineage>
</organism>
<dbReference type="GO" id="GO:0015297">
    <property type="term" value="F:antiporter activity"/>
    <property type="evidence" value="ECO:0007669"/>
    <property type="project" value="InterPro"/>
</dbReference>
<evidence type="ECO:0000313" key="8">
    <source>
        <dbReference type="Proteomes" id="UP000002410"/>
    </source>
</evidence>
<keyword evidence="4 5" id="KW-0472">Membrane</keyword>
<feature type="transmembrane region" description="Helical" evidence="5">
    <location>
        <begin position="332"/>
        <end position="350"/>
    </location>
</feature>
<evidence type="ECO:0000256" key="2">
    <source>
        <dbReference type="ARBA" id="ARBA00022692"/>
    </source>
</evidence>
<reference evidence="8" key="1">
    <citation type="submission" date="2007-06" db="EMBL/GenBank/DDBJ databases">
        <authorList>
            <person name="Brinkac L.M."/>
            <person name="Daugherty S."/>
            <person name="Dodson R.J."/>
            <person name="Madupu R."/>
            <person name="Brown J.L."/>
            <person name="Bruce D."/>
            <person name="Detter C."/>
            <person name="Munk C."/>
            <person name="Smith L.A."/>
            <person name="Smith T.J."/>
            <person name="White O."/>
            <person name="Brettin T.S."/>
        </authorList>
    </citation>
    <scope>NUCLEOTIDE SEQUENCE [LARGE SCALE GENOMIC DNA]</scope>
    <source>
        <strain evidence="8">Langeland / NCTC 10281 / Type F</strain>
    </source>
</reference>
<feature type="transmembrane region" description="Helical" evidence="5">
    <location>
        <begin position="187"/>
        <end position="208"/>
    </location>
</feature>
<evidence type="ECO:0000313" key="7">
    <source>
        <dbReference type="EMBL" id="ABS41430.1"/>
    </source>
</evidence>
<dbReference type="HOGENOM" id="CLU_018415_1_0_9"/>
<dbReference type="PANTHER" id="PTHR31102">
    <property type="match status" value="1"/>
</dbReference>
<dbReference type="AlphaFoldDB" id="A7GEA0"/>
<dbReference type="EMBL" id="CP000728">
    <property type="protein sequence ID" value="ABS41430.1"/>
    <property type="molecule type" value="Genomic_DNA"/>
</dbReference>
<accession>A7GEA0</accession>
<dbReference type="GO" id="GO:1902600">
    <property type="term" value="P:proton transmembrane transport"/>
    <property type="evidence" value="ECO:0007669"/>
    <property type="project" value="InterPro"/>
</dbReference>
<sequence>MASSLAIIILLGLIANKLFEKLKLPGLLGMLILGILIGPHGLDWLSKDILNASSDLRKIALIVILLRAGLGLNKEELKLVGKTALKLSCIPGIIEGLFIAIASVKLLGFSFVQGGLLGFIIAAVSPAVVVPQMLNLIDKGLGKAKGIPTLILAGASIDDVFAITIFSTFLGLYAGKNINIAIQILKIPVSIILGTLIGVLSAIIIIKIFKKYPIDNTKKILIILSISIILTLIEALLKGKLEIASLLGVMALGFVISDKIPSIGDKVSKGLNEIWVFAQILLFVLVGAEVNMVIAFKSGFLGIIIIALGLIGRSIGVLISLKGSNLNKEEKLFCIIAYIPKATVQAAMGAVPLANGVAAGDIILAIAVLSILTTAPLGAIAINLSGPRLLESNLS</sequence>
<protein>
    <submittedName>
        <fullName evidence="7">Transporter, monovalent cation:proton antiporter-2 (CPA2) family</fullName>
    </submittedName>
</protein>
<feature type="transmembrane region" description="Helical" evidence="5">
    <location>
        <begin position="300"/>
        <end position="320"/>
    </location>
</feature>